<protein>
    <submittedName>
        <fullName evidence="2">OOP family OmpA-OmpF porin</fullName>
    </submittedName>
</protein>
<evidence type="ECO:0000256" key="1">
    <source>
        <dbReference type="SAM" id="SignalP"/>
    </source>
</evidence>
<comment type="caution">
    <text evidence="2">The sequence shown here is derived from an EMBL/GenBank/DDBJ whole genome shotgun (WGS) entry which is preliminary data.</text>
</comment>
<keyword evidence="1" id="KW-0732">Signal</keyword>
<dbReference type="EMBL" id="JACHLI010000021">
    <property type="protein sequence ID" value="MBB4865798.1"/>
    <property type="molecule type" value="Genomic_DNA"/>
</dbReference>
<dbReference type="RefSeq" id="WP_184593665.1">
    <property type="nucleotide sequence ID" value="NZ_JACHLI010000021.1"/>
</dbReference>
<sequence>MKPAVCNKATFALAALLLSALPCAYAQTSEAPQSPTYGAPYHPAPTAAADQAQVIYYRPMAQLEKPVGANVYLDGHFHASLLPGSFTLFCVPAGQYTLGAYQNDAPLYRGKNEGLFRAQLDAGKTYFVKVTEDGHGAPVSVERPEAEQALLGAREQSYTLSRASTEACKSLAAK</sequence>
<reference evidence="2 3" key="1">
    <citation type="submission" date="2020-08" db="EMBL/GenBank/DDBJ databases">
        <title>Functional genomics of gut bacteria from endangered species of beetles.</title>
        <authorList>
            <person name="Carlos-Shanley C."/>
        </authorList>
    </citation>
    <scope>NUCLEOTIDE SEQUENCE [LARGE SCALE GENOMIC DNA]</scope>
    <source>
        <strain evidence="2 3">S00179</strain>
    </source>
</reference>
<organism evidence="2 3">
    <name type="scientific">Pseudomonas nitroreducens</name>
    <dbReference type="NCBI Taxonomy" id="46680"/>
    <lineage>
        <taxon>Bacteria</taxon>
        <taxon>Pseudomonadati</taxon>
        <taxon>Pseudomonadota</taxon>
        <taxon>Gammaproteobacteria</taxon>
        <taxon>Pseudomonadales</taxon>
        <taxon>Pseudomonadaceae</taxon>
        <taxon>Pseudomonas</taxon>
    </lineage>
</organism>
<dbReference type="AlphaFoldDB" id="A0A7W7KNZ4"/>
<evidence type="ECO:0000313" key="2">
    <source>
        <dbReference type="EMBL" id="MBB4865798.1"/>
    </source>
</evidence>
<feature type="chain" id="PRO_5031197018" evidence="1">
    <location>
        <begin position="27"/>
        <end position="174"/>
    </location>
</feature>
<name>A0A7W7KNZ4_PSENT</name>
<evidence type="ECO:0000313" key="3">
    <source>
        <dbReference type="Proteomes" id="UP000566995"/>
    </source>
</evidence>
<accession>A0A7W7KNZ4</accession>
<feature type="signal peptide" evidence="1">
    <location>
        <begin position="1"/>
        <end position="26"/>
    </location>
</feature>
<proteinExistence type="predicted"/>
<gene>
    <name evidence="2" type="ORF">HNP46_004699</name>
</gene>
<dbReference type="Proteomes" id="UP000566995">
    <property type="component" value="Unassembled WGS sequence"/>
</dbReference>